<accession>A0A2K9LGK7</accession>
<evidence type="ECO:0000313" key="2">
    <source>
        <dbReference type="EMBL" id="AUM11373.1"/>
    </source>
</evidence>
<dbReference type="InterPro" id="IPR034750">
    <property type="entry name" value="CULT"/>
</dbReference>
<organism evidence="2 3">
    <name type="scientific">Ketobacter alkanivorans</name>
    <dbReference type="NCBI Taxonomy" id="1917421"/>
    <lineage>
        <taxon>Bacteria</taxon>
        <taxon>Pseudomonadati</taxon>
        <taxon>Pseudomonadota</taxon>
        <taxon>Gammaproteobacteria</taxon>
        <taxon>Pseudomonadales</taxon>
        <taxon>Ketobacteraceae</taxon>
        <taxon>Ketobacter</taxon>
    </lineage>
</organism>
<protein>
    <recommendedName>
        <fullName evidence="1">CULT domain-containing protein</fullName>
    </recommendedName>
</protein>
<evidence type="ECO:0000313" key="3">
    <source>
        <dbReference type="Proteomes" id="UP000235116"/>
    </source>
</evidence>
<evidence type="ECO:0000259" key="1">
    <source>
        <dbReference type="PROSITE" id="PS51788"/>
    </source>
</evidence>
<dbReference type="KEGG" id="kak:Kalk_02555"/>
<dbReference type="Proteomes" id="UP000235116">
    <property type="component" value="Chromosome"/>
</dbReference>
<sequence>MHCLDNDAPPAPFKQWLLALDPELQSGDKLKPVRNRVRCKACLNYLTSNDYLTPIEGETSHFFTNPEGVGFDLQTYSAVDGSVTGGKPTELFSWFEGFAWEHCFCARCHQHIGWYFSSEGTSGFYGLIIDRLLLD</sequence>
<dbReference type="AlphaFoldDB" id="A0A2K9LGK7"/>
<reference evidence="3" key="1">
    <citation type="submission" date="2017-08" db="EMBL/GenBank/DDBJ databases">
        <title>Direct submision.</title>
        <authorList>
            <person name="Kim S.-J."/>
            <person name="Rhee S.-K."/>
        </authorList>
    </citation>
    <scope>NUCLEOTIDE SEQUENCE [LARGE SCALE GENOMIC DNA]</scope>
    <source>
        <strain evidence="3">GI5</strain>
    </source>
</reference>
<feature type="domain" description="CULT" evidence="1">
    <location>
        <begin position="34"/>
        <end position="135"/>
    </location>
</feature>
<proteinExistence type="predicted"/>
<dbReference type="EMBL" id="CP022684">
    <property type="protein sequence ID" value="AUM11373.1"/>
    <property type="molecule type" value="Genomic_DNA"/>
</dbReference>
<gene>
    <name evidence="2" type="ORF">Kalk_02555</name>
</gene>
<dbReference type="PROSITE" id="PS51788">
    <property type="entry name" value="CULT"/>
    <property type="match status" value="1"/>
</dbReference>
<keyword evidence="3" id="KW-1185">Reference proteome</keyword>
<dbReference type="CDD" id="cd15777">
    <property type="entry name" value="CRBN_C_like"/>
    <property type="match status" value="1"/>
</dbReference>
<dbReference type="Gene3D" id="2.170.150.20">
    <property type="entry name" value="Peptide methionine sulfoxide reductase"/>
    <property type="match status" value="1"/>
</dbReference>
<dbReference type="RefSeq" id="WP_101892713.1">
    <property type="nucleotide sequence ID" value="NZ_CP022684.1"/>
</dbReference>
<name>A0A2K9LGK7_9GAMM</name>
<dbReference type="OrthoDB" id="6197001at2"/>